<protein>
    <submittedName>
        <fullName evidence="1">HNH endonuclease</fullName>
    </submittedName>
</protein>
<keyword evidence="1" id="KW-0255">Endonuclease</keyword>
<organism evidence="1 2">
    <name type="scientific">Lactiplantibacillus pentosus</name>
    <name type="common">Lactobacillus pentosus</name>
    <dbReference type="NCBI Taxonomy" id="1589"/>
    <lineage>
        <taxon>Bacteria</taxon>
        <taxon>Bacillati</taxon>
        <taxon>Bacillota</taxon>
        <taxon>Bacilli</taxon>
        <taxon>Lactobacillales</taxon>
        <taxon>Lactobacillaceae</taxon>
        <taxon>Lactiplantibacillus</taxon>
    </lineage>
</organism>
<dbReference type="EMBL" id="PVOB01000015">
    <property type="protein sequence ID" value="PRO96075.1"/>
    <property type="molecule type" value="Genomic_DNA"/>
</dbReference>
<reference evidence="1 2" key="1">
    <citation type="submission" date="2018-03" db="EMBL/GenBank/DDBJ databases">
        <title>Draft Genome Sequences of six Lactobacillus pentosus Strains Isolated from Brines of Traditionally Fermented Spanish-Style Green Table Olives.</title>
        <authorList>
            <person name="Calero-Delgado B."/>
            <person name="Martin-Platero A.M."/>
            <person name="Perez-Pulido A.J."/>
            <person name="Benitez-Cabello A."/>
            <person name="Casimiro-Soriguer C.S."/>
            <person name="Martinez-Bueno M."/>
            <person name="Arroyo-Lopez F.N."/>
            <person name="Rodriguez-Gomez F."/>
            <person name="Bautista-Gallego J."/>
            <person name="Garrido-Fernandez A."/>
            <person name="Jimenez-Diaz R."/>
        </authorList>
    </citation>
    <scope>NUCLEOTIDE SEQUENCE [LARGE SCALE GENOMIC DNA]</scope>
    <source>
        <strain evidence="1 2">IG2</strain>
    </source>
</reference>
<dbReference type="Proteomes" id="UP000238378">
    <property type="component" value="Unassembled WGS sequence"/>
</dbReference>
<comment type="caution">
    <text evidence="1">The sequence shown here is derived from an EMBL/GenBank/DDBJ whole genome shotgun (WGS) entry which is preliminary data.</text>
</comment>
<evidence type="ECO:0000313" key="1">
    <source>
        <dbReference type="EMBL" id="PRO96075.1"/>
    </source>
</evidence>
<dbReference type="GO" id="GO:0004519">
    <property type="term" value="F:endonuclease activity"/>
    <property type="evidence" value="ECO:0007669"/>
    <property type="project" value="UniProtKB-KW"/>
</dbReference>
<accession>A0ABX5D3D2</accession>
<keyword evidence="1" id="KW-0378">Hydrolase</keyword>
<evidence type="ECO:0000313" key="2">
    <source>
        <dbReference type="Proteomes" id="UP000238378"/>
    </source>
</evidence>
<sequence>MVAFPDHYCQQHYEHEAECLASRQRWARSNDKQYTHKYNTV</sequence>
<keyword evidence="1" id="KW-0540">Nuclease</keyword>
<keyword evidence="2" id="KW-1185">Reference proteome</keyword>
<gene>
    <name evidence="1" type="ORF">C6Y08_01265</name>
</gene>
<proteinExistence type="predicted"/>
<feature type="non-terminal residue" evidence="1">
    <location>
        <position position="41"/>
    </location>
</feature>
<name>A0ABX5D3D2_LACPE</name>